<sequence>MLGPFRAAAAARAAAQNGGEHARRLDAAMTAPDEVAAPSFTGSAASAAAPGQEAVRAAARARPRVLAVLTGAQVVGGVGVAAAASVIGLIARDLTGSQGWSGMATTMVTLGAAVLALPLAGAAARRGRRFGLGLGWFLAALGGAVAIAGTQAALFPVFLLGMVLFGAGSATALQSRHSATDLATDRTRGRDLSLVVWGTTIGSVAGPNLTGPGAALAGALGLDPLAGPLVFSTASFAAAGTVIALLLRPDPLALARAAAGAAPEEAGDRGRERRPLAASLRAIAAEPRALLAITGMAASHAAMVTVMTMTPVHMESGGAALSVVGLTISLHIAGMFAFSPLVGWLSDRLGRVPVLLAGQGLLLVAAALAGTAGHSDAQVAAGLVFLGLGWSFGLVSASALLAESLPPERRPQAQGTADLMMHAFGAAGSALSGALLVAFGFGPLNAFAAVLVLPVLLLAVRARRSR</sequence>
<evidence type="ECO:0000313" key="8">
    <source>
        <dbReference type="Proteomes" id="UP001499993"/>
    </source>
</evidence>
<reference evidence="8" key="1">
    <citation type="journal article" date="2019" name="Int. J. Syst. Evol. Microbiol.">
        <title>The Global Catalogue of Microorganisms (GCM) 10K type strain sequencing project: providing services to taxonomists for standard genome sequencing and annotation.</title>
        <authorList>
            <consortium name="The Broad Institute Genomics Platform"/>
            <consortium name="The Broad Institute Genome Sequencing Center for Infectious Disease"/>
            <person name="Wu L."/>
            <person name="Ma J."/>
        </authorList>
    </citation>
    <scope>NUCLEOTIDE SEQUENCE [LARGE SCALE GENOMIC DNA]</scope>
    <source>
        <strain evidence="8">JCM 18123</strain>
    </source>
</reference>
<evidence type="ECO:0000256" key="3">
    <source>
        <dbReference type="ARBA" id="ARBA00022989"/>
    </source>
</evidence>
<dbReference type="Pfam" id="PF07690">
    <property type="entry name" value="MFS_1"/>
    <property type="match status" value="2"/>
</dbReference>
<feature type="transmembrane region" description="Helical" evidence="5">
    <location>
        <begin position="354"/>
        <end position="373"/>
    </location>
</feature>
<feature type="transmembrane region" description="Helical" evidence="5">
    <location>
        <begin position="423"/>
        <end position="440"/>
    </location>
</feature>
<dbReference type="PANTHER" id="PTHR23534:SF1">
    <property type="entry name" value="MAJOR FACILITATOR SUPERFAMILY PROTEIN"/>
    <property type="match status" value="1"/>
</dbReference>
<feature type="transmembrane region" description="Helical" evidence="5">
    <location>
        <begin position="446"/>
        <end position="462"/>
    </location>
</feature>
<feature type="transmembrane region" description="Helical" evidence="5">
    <location>
        <begin position="103"/>
        <end position="123"/>
    </location>
</feature>
<accession>A0ABP9H1I0</accession>
<keyword evidence="8" id="KW-1185">Reference proteome</keyword>
<feature type="transmembrane region" description="Helical" evidence="5">
    <location>
        <begin position="225"/>
        <end position="247"/>
    </location>
</feature>
<feature type="transmembrane region" description="Helical" evidence="5">
    <location>
        <begin position="379"/>
        <end position="402"/>
    </location>
</feature>
<feature type="transmembrane region" description="Helical" evidence="5">
    <location>
        <begin position="194"/>
        <end position="219"/>
    </location>
</feature>
<evidence type="ECO:0000259" key="6">
    <source>
        <dbReference type="PROSITE" id="PS50850"/>
    </source>
</evidence>
<dbReference type="InterPro" id="IPR020846">
    <property type="entry name" value="MFS_dom"/>
</dbReference>
<dbReference type="SUPFAM" id="SSF103473">
    <property type="entry name" value="MFS general substrate transporter"/>
    <property type="match status" value="1"/>
</dbReference>
<dbReference type="PROSITE" id="PS50850">
    <property type="entry name" value="MFS"/>
    <property type="match status" value="1"/>
</dbReference>
<feature type="transmembrane region" description="Helical" evidence="5">
    <location>
        <begin position="65"/>
        <end position="91"/>
    </location>
</feature>
<feature type="transmembrane region" description="Helical" evidence="5">
    <location>
        <begin position="319"/>
        <end position="342"/>
    </location>
</feature>
<dbReference type="PANTHER" id="PTHR23534">
    <property type="entry name" value="MFS PERMEASE"/>
    <property type="match status" value="1"/>
</dbReference>
<evidence type="ECO:0000256" key="4">
    <source>
        <dbReference type="ARBA" id="ARBA00023136"/>
    </source>
</evidence>
<feature type="transmembrane region" description="Helical" evidence="5">
    <location>
        <begin position="289"/>
        <end position="307"/>
    </location>
</feature>
<feature type="transmembrane region" description="Helical" evidence="5">
    <location>
        <begin position="130"/>
        <end position="148"/>
    </location>
</feature>
<keyword evidence="4 5" id="KW-0472">Membrane</keyword>
<dbReference type="InterPro" id="IPR036259">
    <property type="entry name" value="MFS_trans_sf"/>
</dbReference>
<feature type="transmembrane region" description="Helical" evidence="5">
    <location>
        <begin position="154"/>
        <end position="173"/>
    </location>
</feature>
<dbReference type="InterPro" id="IPR011701">
    <property type="entry name" value="MFS"/>
</dbReference>
<evidence type="ECO:0000256" key="1">
    <source>
        <dbReference type="ARBA" id="ARBA00004651"/>
    </source>
</evidence>
<feature type="domain" description="Major facilitator superfamily (MFS) profile" evidence="6">
    <location>
        <begin position="65"/>
        <end position="466"/>
    </location>
</feature>
<organism evidence="7 8">
    <name type="scientific">Streptomonospora halophila</name>
    <dbReference type="NCBI Taxonomy" id="427369"/>
    <lineage>
        <taxon>Bacteria</taxon>
        <taxon>Bacillati</taxon>
        <taxon>Actinomycetota</taxon>
        <taxon>Actinomycetes</taxon>
        <taxon>Streptosporangiales</taxon>
        <taxon>Nocardiopsidaceae</taxon>
        <taxon>Streptomonospora</taxon>
    </lineage>
</organism>
<evidence type="ECO:0000256" key="5">
    <source>
        <dbReference type="SAM" id="Phobius"/>
    </source>
</evidence>
<comment type="subcellular location">
    <subcellularLocation>
        <location evidence="1">Cell membrane</location>
        <topology evidence="1">Multi-pass membrane protein</topology>
    </subcellularLocation>
</comment>
<keyword evidence="2 5" id="KW-0812">Transmembrane</keyword>
<keyword evidence="3 5" id="KW-1133">Transmembrane helix</keyword>
<gene>
    <name evidence="7" type="ORF">GCM10023224_48020</name>
</gene>
<comment type="caution">
    <text evidence="7">The sequence shown here is derived from an EMBL/GenBank/DDBJ whole genome shotgun (WGS) entry which is preliminary data.</text>
</comment>
<dbReference type="EMBL" id="BAABIK010000042">
    <property type="protein sequence ID" value="GAA4956579.1"/>
    <property type="molecule type" value="Genomic_DNA"/>
</dbReference>
<evidence type="ECO:0000313" key="7">
    <source>
        <dbReference type="EMBL" id="GAA4956579.1"/>
    </source>
</evidence>
<dbReference type="Gene3D" id="1.20.1250.20">
    <property type="entry name" value="MFS general substrate transporter like domains"/>
    <property type="match status" value="2"/>
</dbReference>
<protein>
    <submittedName>
        <fullName evidence="7">MFS transporter</fullName>
    </submittedName>
</protein>
<proteinExistence type="predicted"/>
<dbReference type="Proteomes" id="UP001499993">
    <property type="component" value="Unassembled WGS sequence"/>
</dbReference>
<name>A0ABP9H1I0_9ACTN</name>
<evidence type="ECO:0000256" key="2">
    <source>
        <dbReference type="ARBA" id="ARBA00022692"/>
    </source>
</evidence>